<dbReference type="InterPro" id="IPR028912">
    <property type="entry name" value="Tox-MPTase4_dom"/>
</dbReference>
<evidence type="ECO:0000313" key="3">
    <source>
        <dbReference type="Proteomes" id="UP000817854"/>
    </source>
</evidence>
<dbReference type="Pfam" id="PF15640">
    <property type="entry name" value="Tox-MPTase4"/>
    <property type="match status" value="1"/>
</dbReference>
<keyword evidence="3" id="KW-1185">Reference proteome</keyword>
<accession>A0ABX0IQS1</accession>
<evidence type="ECO:0000259" key="1">
    <source>
        <dbReference type="Pfam" id="PF15640"/>
    </source>
</evidence>
<sequence>MSLGTISYYLAKGIVKYNSQLKQQLQNEPELAKQIDELVEESKKVLEIDYLANVSGRGRRLGQKWSKSSLNELANYLKKQKVDFELFPEKGSFEIKGFFDVNGNPAIFPDGKQAAFVYTAKEAKFIVRDGATLYETLHELMHLKHSKKIGLKEYYLLGGYQSTGELIKEQLVFNKMIEFKDYLTREELIHSLDYLNDNIYGLRGIDPIQFDFDIRKIPEVRKVINIKQILNLKL</sequence>
<protein>
    <recommendedName>
        <fullName evidence="1">Tox-MPTase4 domain-containing protein</fullName>
    </recommendedName>
</protein>
<proteinExistence type="predicted"/>
<comment type="caution">
    <text evidence="2">The sequence shown here is derived from an EMBL/GenBank/DDBJ whole genome shotgun (WGS) entry which is preliminary data.</text>
</comment>
<dbReference type="Proteomes" id="UP000817854">
    <property type="component" value="Unassembled WGS sequence"/>
</dbReference>
<name>A0ABX0IQS1_9FLAO</name>
<evidence type="ECO:0000313" key="2">
    <source>
        <dbReference type="EMBL" id="NHN25546.1"/>
    </source>
</evidence>
<feature type="domain" description="Tox-MPTase4" evidence="1">
    <location>
        <begin position="94"/>
        <end position="195"/>
    </location>
</feature>
<reference evidence="2 3" key="2">
    <citation type="submission" date="2019-05" db="EMBL/GenBank/DDBJ databases">
        <authorList>
            <person name="Lianzixin W."/>
        </authorList>
    </citation>
    <scope>NUCLEOTIDE SEQUENCE [LARGE SCALE GENOMIC DNA]</scope>
    <source>
        <strain evidence="2 3">EC11</strain>
    </source>
</reference>
<organism evidence="2 3">
    <name type="scientific">Flavobacterium jejuense</name>
    <dbReference type="NCBI Taxonomy" id="1544455"/>
    <lineage>
        <taxon>Bacteria</taxon>
        <taxon>Pseudomonadati</taxon>
        <taxon>Bacteroidota</taxon>
        <taxon>Flavobacteriia</taxon>
        <taxon>Flavobacteriales</taxon>
        <taxon>Flavobacteriaceae</taxon>
        <taxon>Flavobacterium</taxon>
    </lineage>
</organism>
<gene>
    <name evidence="2" type="ORF">FIA58_007640</name>
</gene>
<dbReference type="RefSeq" id="WP_165928879.1">
    <property type="nucleotide sequence ID" value="NZ_VEVQ02000004.1"/>
</dbReference>
<reference evidence="3" key="1">
    <citation type="submission" date="2019-05" db="EMBL/GenBank/DDBJ databases">
        <title>Flavobacterium profundi sp. nov., isolated from a deep-sea seamount.</title>
        <authorList>
            <person name="Zhang D.-C."/>
        </authorList>
    </citation>
    <scope>NUCLEOTIDE SEQUENCE [LARGE SCALE GENOMIC DNA]</scope>
    <source>
        <strain evidence="3">EC11</strain>
    </source>
</reference>
<reference evidence="2 3" key="3">
    <citation type="submission" date="2020-02" db="EMBL/GenBank/DDBJ databases">
        <title>Flavobacterium profundi sp. nov., isolated from a deep-sea seamount.</title>
        <authorList>
            <person name="Zhang D.-C."/>
        </authorList>
    </citation>
    <scope>NUCLEOTIDE SEQUENCE [LARGE SCALE GENOMIC DNA]</scope>
    <source>
        <strain evidence="2 3">EC11</strain>
    </source>
</reference>
<dbReference type="EMBL" id="VEVQ02000004">
    <property type="protein sequence ID" value="NHN25546.1"/>
    <property type="molecule type" value="Genomic_DNA"/>
</dbReference>